<reference evidence="1 2" key="1">
    <citation type="journal article" date="2016" name="C (Basel)">
        <title>Selective Growth of and Electricity Production by Marine Exoelectrogenic Bacteria in Self-Aggregated Hydrogel of Microbially Reduced Graphene Oxide.</title>
        <authorList>
            <person name="Yoshida N."/>
            <person name="Goto Y."/>
            <person name="Miyata Y."/>
        </authorList>
    </citation>
    <scope>NUCLEOTIDE SEQUENCE [LARGE SCALE GENOMIC DNA]</scope>
    <source>
        <strain evidence="1 2">NIT-T3</strain>
    </source>
</reference>
<protein>
    <recommendedName>
        <fullName evidence="3">Cytoplasmic protein</fullName>
    </recommendedName>
</protein>
<dbReference type="EMBL" id="AP024355">
    <property type="protein sequence ID" value="BCR03036.1"/>
    <property type="molecule type" value="Genomic_DNA"/>
</dbReference>
<reference evidence="1 2" key="2">
    <citation type="journal article" date="2021" name="Int. J. Syst. Evol. Microbiol.">
        <title>Isolation and Polyphasic Characterization of Desulfuromonas versatilis sp. Nov., an Electrogenic Bacteria Capable of Versatile Metabolism Isolated from a Graphene Oxide-Reducing Enrichment Culture.</title>
        <authorList>
            <person name="Xie L."/>
            <person name="Yoshida N."/>
            <person name="Ishii S."/>
            <person name="Meng L."/>
        </authorList>
    </citation>
    <scope>NUCLEOTIDE SEQUENCE [LARGE SCALE GENOMIC DNA]</scope>
    <source>
        <strain evidence="1 2">NIT-T3</strain>
    </source>
</reference>
<evidence type="ECO:0008006" key="3">
    <source>
        <dbReference type="Google" id="ProtNLM"/>
    </source>
</evidence>
<proteinExistence type="predicted"/>
<evidence type="ECO:0000313" key="1">
    <source>
        <dbReference type="EMBL" id="BCR03036.1"/>
    </source>
</evidence>
<name>A0ABN6DSM9_9BACT</name>
<gene>
    <name evidence="1" type="ORF">DESUT3_01050</name>
</gene>
<keyword evidence="2" id="KW-1185">Reference proteome</keyword>
<organism evidence="1 2">
    <name type="scientific">Desulfuromonas versatilis</name>
    <dbReference type="NCBI Taxonomy" id="2802975"/>
    <lineage>
        <taxon>Bacteria</taxon>
        <taxon>Pseudomonadati</taxon>
        <taxon>Thermodesulfobacteriota</taxon>
        <taxon>Desulfuromonadia</taxon>
        <taxon>Desulfuromonadales</taxon>
        <taxon>Desulfuromonadaceae</taxon>
        <taxon>Desulfuromonas</taxon>
    </lineage>
</organism>
<dbReference type="RefSeq" id="WP_221250518.1">
    <property type="nucleotide sequence ID" value="NZ_AP024355.1"/>
</dbReference>
<sequence>MAEKKICVHRFPGFTDDTCPREFDLEGKTIEVMETVENWVEGEGSGKKHFFKIKGDDNQLYTICFDKKKNGWFCL</sequence>
<evidence type="ECO:0000313" key="2">
    <source>
        <dbReference type="Proteomes" id="UP001319827"/>
    </source>
</evidence>
<dbReference type="Proteomes" id="UP001319827">
    <property type="component" value="Chromosome"/>
</dbReference>
<accession>A0ABN6DSM9</accession>